<reference evidence="2 3" key="1">
    <citation type="journal article" date="2015" name="Genome Announc.">
        <title>Genome Sequence of Borrelia chilensis VA1, a South American Member of the Lyme Borreliosis Group.</title>
        <authorList>
            <person name="Huang W."/>
            <person name="Ojaimi C."/>
            <person name="Fallon J.T."/>
            <person name="Travisany D."/>
            <person name="Maass A."/>
            <person name="Ivanova L."/>
            <person name="Tomova A."/>
            <person name="Gonzalez-Acuna D."/>
            <person name="Godfrey H.P."/>
            <person name="Cabello F.C."/>
        </authorList>
    </citation>
    <scope>NUCLEOTIDE SEQUENCE [LARGE SCALE GENOMIC DNA]</scope>
    <source>
        <strain evidence="2 3">VA1</strain>
    </source>
</reference>
<dbReference type="InterPro" id="IPR058123">
    <property type="entry name" value="FlcA_N"/>
</dbReference>
<evidence type="ECO:0000256" key="1">
    <source>
        <dbReference type="SAM" id="Phobius"/>
    </source>
</evidence>
<dbReference type="Proteomes" id="UP000030940">
    <property type="component" value="Chromosome"/>
</dbReference>
<keyword evidence="1" id="KW-0472">Membrane</keyword>
<evidence type="ECO:0008006" key="4">
    <source>
        <dbReference type="Google" id="ProtNLM"/>
    </source>
</evidence>
<evidence type="ECO:0000313" key="3">
    <source>
        <dbReference type="Proteomes" id="UP000030940"/>
    </source>
</evidence>
<dbReference type="SUPFAM" id="SSF48452">
    <property type="entry name" value="TPR-like"/>
    <property type="match status" value="2"/>
</dbReference>
<dbReference type="InterPro" id="IPR011990">
    <property type="entry name" value="TPR-like_helical_dom_sf"/>
</dbReference>
<dbReference type="HOGENOM" id="CLU_013976_0_0_12"/>
<keyword evidence="3" id="KW-1185">Reference proteome</keyword>
<evidence type="ECO:0000313" key="2">
    <source>
        <dbReference type="EMBL" id="AJA90151.1"/>
    </source>
</evidence>
<dbReference type="InterPro" id="IPR058109">
    <property type="entry name" value="FlcA_C"/>
</dbReference>
<dbReference type="Pfam" id="PF13181">
    <property type="entry name" value="TPR_8"/>
    <property type="match status" value="1"/>
</dbReference>
<proteinExistence type="predicted"/>
<dbReference type="EMBL" id="CP009910">
    <property type="protein sequence ID" value="AJA90151.1"/>
    <property type="molecule type" value="Genomic_DNA"/>
</dbReference>
<dbReference type="STRING" id="1245910.OY14_01605"/>
<organism evidence="2 3">
    <name type="scientific">Borreliella chilensis</name>
    <dbReference type="NCBI Taxonomy" id="1245910"/>
    <lineage>
        <taxon>Bacteria</taxon>
        <taxon>Pseudomonadati</taxon>
        <taxon>Spirochaetota</taxon>
        <taxon>Spirochaetia</taxon>
        <taxon>Spirochaetales</taxon>
        <taxon>Borreliaceae</taxon>
        <taxon>Borreliella</taxon>
    </lineage>
</organism>
<name>A0A0A7UV49_9SPIR</name>
<feature type="transmembrane region" description="Helical" evidence="1">
    <location>
        <begin position="336"/>
        <end position="366"/>
    </location>
</feature>
<dbReference type="KEGG" id="bchi:OY14_01605"/>
<gene>
    <name evidence="2" type="ORF">OY14_01605</name>
</gene>
<keyword evidence="1" id="KW-1133">Transmembrane helix</keyword>
<dbReference type="AlphaFoldDB" id="A0A0A7UV49"/>
<dbReference type="NCBIfam" id="NF047372">
    <property type="entry name" value="FlcA_NTERM"/>
    <property type="match status" value="1"/>
</dbReference>
<accession>A0A0A7UV49</accession>
<keyword evidence="1" id="KW-0812">Transmembrane</keyword>
<dbReference type="NCBIfam" id="NF047371">
    <property type="entry name" value="FlcA_CTERM"/>
    <property type="match status" value="1"/>
</dbReference>
<protein>
    <recommendedName>
        <fullName evidence="4">Tetratricopeptide repeat domain protein</fullName>
    </recommendedName>
</protein>
<dbReference type="SMART" id="SM00028">
    <property type="entry name" value="TPR"/>
    <property type="match status" value="4"/>
</dbReference>
<sequence>MPKIDKIRQFKREILDNLSNERLSKESFGVSMEVKLPEPGENIVPWISEDLDLEEDDNELDLNFMLDALESEDKLPYSDILDENLPSSDSEERIDMDSELSTLNTDFDTSSGDSFENSIEKALEDNSIDLDVASKLDFDQLIDSSEFNSEESINNKENNDSFEFNDDSFEFNDDSFVLRDDDFIQSNEFNIGDTVTDKSQTVEQSEIFVGDNLNLNTDDNDFDNVADDFKFLEYDQNENSKRFGFKVNYPLFLKHLNSYPRNLRVAIAEALTKENVSRYKLEALVDLVEKNKKRLKFIAKFVGDIVGRSIKLPIIYFKAEEFSKLQQRLSYRISRALLPLIKIASLFVVLVLVSLYFIVDIVFFYVASESKYKEGIESVYANKRELAKATFRDAYYIRPDDKWFINYAKAFEDIRDFDSAEEKYEELFTIEPFSQNSTNRRRKKFNKEGYIAYAFMKMRLGEYYQANSILDEVISHDLYDYEALVLKGDNYFKWAKTNSNYYKDSINSYTVVLSKYGRKKEILFKLFNAYIEADLDIESDNVNKFIKSNVILDVDEVVYTKYAKKLIDKYVSFVNYNQRANNLAINLNYLNGQTNLLNKEFSDFKRNDGRTIFKLDNNVNMNSEIEYILKKILNKNPNYDKALFESGRYSYYIGDFKKAEVYLLKALSSFRRKNSIEDAVDKILAYKILADIYEKSRDSLRASNIIGLALNDYSFYKKHNLIKGSKEVSSIYEKQGDILRSLNDFKSAISSYKLAINEGVDYPDVYYKVGLLSYRENNYEDALKYLFKVESMAGFSSSNEVLNSIASTLYKIGDFLASRSYYLRVMQNLELEKANVLNLKPKENGYHKILLLKEIEAYNNLGIVEVMASFSSVRDTKLFNSGVSNLSESARIFDILNRDEDMVKSAKKDLASLNLRNIFKNNFSKSNVLFYENLSEKL</sequence>
<dbReference type="InterPro" id="IPR019734">
    <property type="entry name" value="TPR_rpt"/>
</dbReference>
<dbReference type="Gene3D" id="1.25.40.10">
    <property type="entry name" value="Tetratricopeptide repeat domain"/>
    <property type="match status" value="2"/>
</dbReference>